<reference evidence="7" key="1">
    <citation type="journal article" date="2019" name="Int. J. Syst. Evol. Microbiol.">
        <title>The Global Catalogue of Microorganisms (GCM) 10K type strain sequencing project: providing services to taxonomists for standard genome sequencing and annotation.</title>
        <authorList>
            <consortium name="The Broad Institute Genomics Platform"/>
            <consortium name="The Broad Institute Genome Sequencing Center for Infectious Disease"/>
            <person name="Wu L."/>
            <person name="Ma J."/>
        </authorList>
    </citation>
    <scope>NUCLEOTIDE SEQUENCE [LARGE SCALE GENOMIC DNA]</scope>
    <source>
        <strain evidence="7">CGMCC 1.15480</strain>
    </source>
</reference>
<evidence type="ECO:0000256" key="2">
    <source>
        <dbReference type="ARBA" id="ARBA00022801"/>
    </source>
</evidence>
<evidence type="ECO:0000313" key="7">
    <source>
        <dbReference type="Proteomes" id="UP000597761"/>
    </source>
</evidence>
<dbReference type="Pfam" id="PF00149">
    <property type="entry name" value="Metallophos"/>
    <property type="match status" value="1"/>
</dbReference>
<gene>
    <name evidence="6" type="primary">cpdA</name>
    <name evidence="6" type="ORF">GCM10011512_17370</name>
</gene>
<feature type="domain" description="Calcineurin-like phosphoesterase" evidence="5">
    <location>
        <begin position="16"/>
        <end position="208"/>
    </location>
</feature>
<keyword evidence="2" id="KW-0378">Hydrolase</keyword>
<dbReference type="CDD" id="cd07402">
    <property type="entry name" value="MPP_GpdQ"/>
    <property type="match status" value="1"/>
</dbReference>
<keyword evidence="3" id="KW-0408">Iron</keyword>
<dbReference type="Proteomes" id="UP000597761">
    <property type="component" value="Unassembled WGS sequence"/>
</dbReference>
<comment type="caution">
    <text evidence="6">The sequence shown here is derived from an EMBL/GenBank/DDBJ whole genome shotgun (WGS) entry which is preliminary data.</text>
</comment>
<evidence type="ECO:0000256" key="3">
    <source>
        <dbReference type="ARBA" id="ARBA00023004"/>
    </source>
</evidence>
<dbReference type="InterPro" id="IPR050884">
    <property type="entry name" value="CNP_phosphodiesterase-III"/>
</dbReference>
<organism evidence="6 7">
    <name type="scientific">Tersicoccus solisilvae</name>
    <dbReference type="NCBI Taxonomy" id="1882339"/>
    <lineage>
        <taxon>Bacteria</taxon>
        <taxon>Bacillati</taxon>
        <taxon>Actinomycetota</taxon>
        <taxon>Actinomycetes</taxon>
        <taxon>Micrococcales</taxon>
        <taxon>Micrococcaceae</taxon>
        <taxon>Tersicoccus</taxon>
    </lineage>
</organism>
<dbReference type="PANTHER" id="PTHR42988">
    <property type="entry name" value="PHOSPHOHYDROLASE"/>
    <property type="match status" value="1"/>
</dbReference>
<keyword evidence="7" id="KW-1185">Reference proteome</keyword>
<proteinExistence type="inferred from homology"/>
<dbReference type="EMBL" id="BMJI01000008">
    <property type="protein sequence ID" value="GGC90839.1"/>
    <property type="molecule type" value="Genomic_DNA"/>
</dbReference>
<protein>
    <submittedName>
        <fullName evidence="6">3',5'-cyclic adenosine monophosphate phosphodiesterase CpdA</fullName>
    </submittedName>
</protein>
<evidence type="ECO:0000256" key="4">
    <source>
        <dbReference type="ARBA" id="ARBA00025742"/>
    </source>
</evidence>
<name>A0ABQ1P4H7_9MICC</name>
<evidence type="ECO:0000313" key="6">
    <source>
        <dbReference type="EMBL" id="GGC90839.1"/>
    </source>
</evidence>
<dbReference type="InterPro" id="IPR004843">
    <property type="entry name" value="Calcineurin-like_PHP"/>
</dbReference>
<sequence length="309" mass="33166">MTTIRSEHPDPSYFLLHVSDTHLRAEGRVGGVLDAEERTRGVFEQIRTAGGSPDAIVVTGDLADHGEAGAYTALRELVDPVATSLGTRMIWVMGNHDDRANLREHLRGEPRTGDPLDEVHWIGGLRIIVLDTTVPGYHHGELSDAQLTWLADELTVPAPDGTLLAMHHPPVPCVQDLAALVELRGQSRLADVVRGTDIVSILAGHLHYSTTATFAGIPVSVASATCYTQDLTRPVDTESGIRPTMGRDAAQSYNMVHVYPDTVLHTVVPAAGGDLVGERVDAEEVARRLSAAGHEVSTTPTTRRLASAL</sequence>
<dbReference type="Gene3D" id="3.60.21.10">
    <property type="match status" value="1"/>
</dbReference>
<dbReference type="PANTHER" id="PTHR42988:SF2">
    <property type="entry name" value="CYCLIC NUCLEOTIDE PHOSPHODIESTERASE CBUA0032-RELATED"/>
    <property type="match status" value="1"/>
</dbReference>
<dbReference type="RefSeq" id="WP_188667941.1">
    <property type="nucleotide sequence ID" value="NZ_BMJI01000008.1"/>
</dbReference>
<evidence type="ECO:0000259" key="5">
    <source>
        <dbReference type="Pfam" id="PF00149"/>
    </source>
</evidence>
<dbReference type="InterPro" id="IPR029052">
    <property type="entry name" value="Metallo-depent_PP-like"/>
</dbReference>
<dbReference type="SUPFAM" id="SSF56300">
    <property type="entry name" value="Metallo-dependent phosphatases"/>
    <property type="match status" value="1"/>
</dbReference>
<evidence type="ECO:0000256" key="1">
    <source>
        <dbReference type="ARBA" id="ARBA00022723"/>
    </source>
</evidence>
<comment type="similarity">
    <text evidence="4">Belongs to the cyclic nucleotide phosphodiesterase class-III family.</text>
</comment>
<keyword evidence="1" id="KW-0479">Metal-binding</keyword>
<dbReference type="InterPro" id="IPR026575">
    <property type="entry name" value="GpdQ/CpdA-like"/>
</dbReference>
<accession>A0ABQ1P4H7</accession>